<reference evidence="1 2" key="1">
    <citation type="submission" date="2020-08" db="EMBL/GenBank/DDBJ databases">
        <title>Genomic Encyclopedia of Type Strains, Phase IV (KMG-IV): sequencing the most valuable type-strain genomes for metagenomic binning, comparative biology and taxonomic classification.</title>
        <authorList>
            <person name="Goeker M."/>
        </authorList>
    </citation>
    <scope>NUCLEOTIDE SEQUENCE [LARGE SCALE GENOMIC DNA]</scope>
    <source>
        <strain evidence="1 2">DSM 105074</strain>
    </source>
</reference>
<name>A0A840THF8_9BACT</name>
<comment type="caution">
    <text evidence="1">The sequence shown here is derived from an EMBL/GenBank/DDBJ whole genome shotgun (WGS) entry which is preliminary data.</text>
</comment>
<protein>
    <submittedName>
        <fullName evidence="1">Uncharacterized protein</fullName>
    </submittedName>
</protein>
<dbReference type="AlphaFoldDB" id="A0A840THF8"/>
<accession>A0A840THF8</accession>
<proteinExistence type="predicted"/>
<dbReference type="EMBL" id="JACHGF010000002">
    <property type="protein sequence ID" value="MBB5283586.1"/>
    <property type="molecule type" value="Genomic_DNA"/>
</dbReference>
<evidence type="ECO:0000313" key="1">
    <source>
        <dbReference type="EMBL" id="MBB5283586.1"/>
    </source>
</evidence>
<keyword evidence="2" id="KW-1185">Reference proteome</keyword>
<organism evidence="1 2">
    <name type="scientific">Rhabdobacter roseus</name>
    <dbReference type="NCBI Taxonomy" id="1655419"/>
    <lineage>
        <taxon>Bacteria</taxon>
        <taxon>Pseudomonadati</taxon>
        <taxon>Bacteroidota</taxon>
        <taxon>Cytophagia</taxon>
        <taxon>Cytophagales</taxon>
        <taxon>Cytophagaceae</taxon>
        <taxon>Rhabdobacter</taxon>
    </lineage>
</organism>
<gene>
    <name evidence="1" type="ORF">HNQ92_001712</name>
</gene>
<dbReference type="Proteomes" id="UP000557307">
    <property type="component" value="Unassembled WGS sequence"/>
</dbReference>
<evidence type="ECO:0000313" key="2">
    <source>
        <dbReference type="Proteomes" id="UP000557307"/>
    </source>
</evidence>
<sequence length="73" mass="8805">MNPRSLGMLMYHQAVSSNCRLEIYVSILHKHQLMQREEIQKFMNRIPHVELQMYFLRKTGFWGRIHSASFKPN</sequence>